<dbReference type="NCBIfam" id="TIGR02227">
    <property type="entry name" value="sigpep_I_bact"/>
    <property type="match status" value="1"/>
</dbReference>
<dbReference type="RefSeq" id="WP_154317872.1">
    <property type="nucleotide sequence ID" value="NZ_CAJGAA010000001.1"/>
</dbReference>
<dbReference type="Gene3D" id="2.10.109.10">
    <property type="entry name" value="Umud Fragment, subunit A"/>
    <property type="match status" value="1"/>
</dbReference>
<protein>
    <recommendedName>
        <fullName evidence="4 12">Signal peptidase I</fullName>
        <ecNumber evidence="4 12">3.4.21.89</ecNumber>
    </recommendedName>
</protein>
<dbReference type="InterPro" id="IPR036286">
    <property type="entry name" value="LexA/Signal_pep-like_sf"/>
</dbReference>
<keyword evidence="5" id="KW-1003">Cell membrane</keyword>
<evidence type="ECO:0000256" key="13">
    <source>
        <dbReference type="RuleBase" id="RU362042"/>
    </source>
</evidence>
<evidence type="ECO:0000256" key="10">
    <source>
        <dbReference type="ARBA" id="ARBA00023136"/>
    </source>
</evidence>
<dbReference type="Pfam" id="PF10502">
    <property type="entry name" value="Peptidase_S26"/>
    <property type="match status" value="1"/>
</dbReference>
<keyword evidence="7 12" id="KW-0812">Transmembrane</keyword>
<proteinExistence type="inferred from homology"/>
<dbReference type="InterPro" id="IPR019758">
    <property type="entry name" value="Pept_S26A_signal_pept_1_CS"/>
</dbReference>
<keyword evidence="9 12" id="KW-1133">Transmembrane helix</keyword>
<evidence type="ECO:0000256" key="11">
    <source>
        <dbReference type="PIRSR" id="PIRSR600223-1"/>
    </source>
</evidence>
<evidence type="ECO:0000256" key="4">
    <source>
        <dbReference type="ARBA" id="ARBA00013208"/>
    </source>
</evidence>
<organism evidence="15 16">
    <name type="scientific">Metabacillus idriensis</name>
    <dbReference type="NCBI Taxonomy" id="324768"/>
    <lineage>
        <taxon>Bacteria</taxon>
        <taxon>Bacillati</taxon>
        <taxon>Bacillota</taxon>
        <taxon>Bacilli</taxon>
        <taxon>Bacillales</taxon>
        <taxon>Bacillaceae</taxon>
        <taxon>Metabacillus</taxon>
    </lineage>
</organism>
<dbReference type="PROSITE" id="PS00501">
    <property type="entry name" value="SPASE_I_1"/>
    <property type="match status" value="1"/>
</dbReference>
<gene>
    <name evidence="15" type="primary">lepB</name>
    <name evidence="15" type="ORF">GJU41_01540</name>
</gene>
<evidence type="ECO:0000256" key="2">
    <source>
        <dbReference type="ARBA" id="ARBA00004401"/>
    </source>
</evidence>
<evidence type="ECO:0000256" key="8">
    <source>
        <dbReference type="ARBA" id="ARBA00022801"/>
    </source>
</evidence>
<feature type="active site" evidence="11">
    <location>
        <position position="76"/>
    </location>
</feature>
<dbReference type="PRINTS" id="PR00727">
    <property type="entry name" value="LEADERPTASE"/>
</dbReference>
<sequence>MRKRYWFFSTVITFLLIITIKNLVFVDYKVEGVSMQPTLTAGHLLSINKVNHRLFDFKRFDIVVFKAPGGEDAYIKRVIGLPGDELEYKNDKLFVNGKAMKEPYLKTLKKGTPFGRVTGSFTLKEITGRNTIPEGYLFVLGDNRLVSHDSRQFGLISQDEVIGKVKE</sequence>
<dbReference type="PANTHER" id="PTHR43390:SF1">
    <property type="entry name" value="CHLOROPLAST PROCESSING PEPTIDASE"/>
    <property type="match status" value="1"/>
</dbReference>
<dbReference type="InterPro" id="IPR019757">
    <property type="entry name" value="Pept_S26A_signal_pept_1_Lys-AS"/>
</dbReference>
<keyword evidence="16" id="KW-1185">Reference proteome</keyword>
<evidence type="ECO:0000256" key="6">
    <source>
        <dbReference type="ARBA" id="ARBA00022670"/>
    </source>
</evidence>
<dbReference type="GO" id="GO:0004252">
    <property type="term" value="F:serine-type endopeptidase activity"/>
    <property type="evidence" value="ECO:0007669"/>
    <property type="project" value="InterPro"/>
</dbReference>
<name>A0A6I2M880_9BACI</name>
<evidence type="ECO:0000256" key="3">
    <source>
        <dbReference type="ARBA" id="ARBA00009370"/>
    </source>
</evidence>
<dbReference type="EMBL" id="WKKF01000001">
    <property type="protein sequence ID" value="MRX52641.1"/>
    <property type="molecule type" value="Genomic_DNA"/>
</dbReference>
<feature type="transmembrane region" description="Helical" evidence="12">
    <location>
        <begin position="6"/>
        <end position="26"/>
    </location>
</feature>
<dbReference type="InterPro" id="IPR019756">
    <property type="entry name" value="Pept_S26A_signal_pept_1_Ser-AS"/>
</dbReference>
<evidence type="ECO:0000256" key="1">
    <source>
        <dbReference type="ARBA" id="ARBA00000677"/>
    </source>
</evidence>
<dbReference type="AlphaFoldDB" id="A0A6I2M880"/>
<comment type="subcellular location">
    <subcellularLocation>
        <location evidence="2">Cell membrane</location>
        <topology evidence="2">Single-pass type II membrane protein</topology>
    </subcellularLocation>
    <subcellularLocation>
        <location evidence="13">Membrane</location>
        <topology evidence="13">Single-pass type II membrane protein</topology>
    </subcellularLocation>
</comment>
<dbReference type="CDD" id="cd06530">
    <property type="entry name" value="S26_SPase_I"/>
    <property type="match status" value="1"/>
</dbReference>
<dbReference type="InterPro" id="IPR019533">
    <property type="entry name" value="Peptidase_S26"/>
</dbReference>
<accession>A0A6I2M880</accession>
<dbReference type="GO" id="GO:0009003">
    <property type="term" value="F:signal peptidase activity"/>
    <property type="evidence" value="ECO:0007669"/>
    <property type="project" value="UniProtKB-EC"/>
</dbReference>
<dbReference type="GO" id="GO:0005886">
    <property type="term" value="C:plasma membrane"/>
    <property type="evidence" value="ECO:0007669"/>
    <property type="project" value="UniProtKB-SubCell"/>
</dbReference>
<comment type="catalytic activity">
    <reaction evidence="1 12">
        <text>Cleavage of hydrophobic, N-terminal signal or leader sequences from secreted and periplasmic proteins.</text>
        <dbReference type="EC" id="3.4.21.89"/>
    </reaction>
</comment>
<evidence type="ECO:0000259" key="14">
    <source>
        <dbReference type="Pfam" id="PF10502"/>
    </source>
</evidence>
<feature type="domain" description="Peptidase S26" evidence="14">
    <location>
        <begin position="5"/>
        <end position="166"/>
    </location>
</feature>
<evidence type="ECO:0000313" key="16">
    <source>
        <dbReference type="Proteomes" id="UP000441585"/>
    </source>
</evidence>
<evidence type="ECO:0000256" key="12">
    <source>
        <dbReference type="RuleBase" id="RU003993"/>
    </source>
</evidence>
<dbReference type="SUPFAM" id="SSF51306">
    <property type="entry name" value="LexA/Signal peptidase"/>
    <property type="match status" value="1"/>
</dbReference>
<keyword evidence="10 12" id="KW-0472">Membrane</keyword>
<evidence type="ECO:0000256" key="5">
    <source>
        <dbReference type="ARBA" id="ARBA00022475"/>
    </source>
</evidence>
<comment type="similarity">
    <text evidence="3 13">Belongs to the peptidase S26 family.</text>
</comment>
<dbReference type="PROSITE" id="PS00761">
    <property type="entry name" value="SPASE_I_3"/>
    <property type="match status" value="1"/>
</dbReference>
<keyword evidence="6 12" id="KW-0645">Protease</keyword>
<dbReference type="PROSITE" id="PS00760">
    <property type="entry name" value="SPASE_I_2"/>
    <property type="match status" value="1"/>
</dbReference>
<dbReference type="PANTHER" id="PTHR43390">
    <property type="entry name" value="SIGNAL PEPTIDASE I"/>
    <property type="match status" value="1"/>
</dbReference>
<evidence type="ECO:0000313" key="15">
    <source>
        <dbReference type="EMBL" id="MRX52641.1"/>
    </source>
</evidence>
<reference evidence="15 16" key="1">
    <citation type="submission" date="2019-11" db="EMBL/GenBank/DDBJ databases">
        <title>Bacillus idriensis genome.</title>
        <authorList>
            <person name="Konopka E.N."/>
            <person name="Newman J.D."/>
        </authorList>
    </citation>
    <scope>NUCLEOTIDE SEQUENCE [LARGE SCALE GENOMIC DNA]</scope>
    <source>
        <strain evidence="15 16">DSM 19097</strain>
    </source>
</reference>
<dbReference type="GO" id="GO:0006465">
    <property type="term" value="P:signal peptide processing"/>
    <property type="evidence" value="ECO:0007669"/>
    <property type="project" value="InterPro"/>
</dbReference>
<comment type="caution">
    <text evidence="15">The sequence shown here is derived from an EMBL/GenBank/DDBJ whole genome shotgun (WGS) entry which is preliminary data.</text>
</comment>
<dbReference type="Proteomes" id="UP000441585">
    <property type="component" value="Unassembled WGS sequence"/>
</dbReference>
<evidence type="ECO:0000256" key="7">
    <source>
        <dbReference type="ARBA" id="ARBA00022692"/>
    </source>
</evidence>
<dbReference type="EC" id="3.4.21.89" evidence="4 12"/>
<dbReference type="InterPro" id="IPR000223">
    <property type="entry name" value="Pept_S26A_signal_pept_1"/>
</dbReference>
<evidence type="ECO:0000256" key="9">
    <source>
        <dbReference type="ARBA" id="ARBA00022989"/>
    </source>
</evidence>
<keyword evidence="8 12" id="KW-0378">Hydrolase</keyword>
<feature type="active site" evidence="11">
    <location>
        <position position="34"/>
    </location>
</feature>
<dbReference type="FunFam" id="2.10.109.10:FF:000008">
    <property type="entry name" value="Signal peptidase I"/>
    <property type="match status" value="1"/>
</dbReference>